<name>A0A0M9FSJ7_LEPPY</name>
<dbReference type="Gene3D" id="4.10.1130.20">
    <property type="match status" value="2"/>
</dbReference>
<dbReference type="GeneID" id="26908788"/>
<dbReference type="Pfam" id="PF04968">
    <property type="entry name" value="CHORD"/>
    <property type="match status" value="2"/>
</dbReference>
<evidence type="ECO:0000313" key="5">
    <source>
        <dbReference type="EMBL" id="KPA75185.1"/>
    </source>
</evidence>
<dbReference type="InterPro" id="IPR007051">
    <property type="entry name" value="CHORD_dom"/>
</dbReference>
<evidence type="ECO:0000313" key="6">
    <source>
        <dbReference type="Proteomes" id="UP000037923"/>
    </source>
</evidence>
<comment type="caution">
    <text evidence="5">The sequence shown here is derived from an EMBL/GenBank/DDBJ whole genome shotgun (WGS) entry which is preliminary data.</text>
</comment>
<dbReference type="OrthoDB" id="10261079at2759"/>
<proteinExistence type="predicted"/>
<keyword evidence="1" id="KW-0479">Metal-binding</keyword>
<dbReference type="OMA" id="CNQYYKE"/>
<dbReference type="RefSeq" id="XP_015653624.1">
    <property type="nucleotide sequence ID" value="XM_015807542.1"/>
</dbReference>
<gene>
    <name evidence="5" type="ORF">ABB37_08504</name>
</gene>
<dbReference type="PROSITE" id="PS51401">
    <property type="entry name" value="CHORD"/>
    <property type="match status" value="2"/>
</dbReference>
<dbReference type="EMBL" id="LGTL01000025">
    <property type="protein sequence ID" value="KPA75185.1"/>
    <property type="molecule type" value="Genomic_DNA"/>
</dbReference>
<dbReference type="VEuPathDB" id="TriTrypDB:LpyrH10_25_0020"/>
<reference evidence="5 6" key="1">
    <citation type="submission" date="2015-07" db="EMBL/GenBank/DDBJ databases">
        <title>High-quality genome of monoxenous trypanosomatid Leptomonas pyrrhocoris.</title>
        <authorList>
            <person name="Flegontov P."/>
            <person name="Butenko A."/>
            <person name="Firsov S."/>
            <person name="Vlcek C."/>
            <person name="Logacheva M.D."/>
            <person name="Field M."/>
            <person name="Filatov D."/>
            <person name="Flegontova O."/>
            <person name="Gerasimov E."/>
            <person name="Jackson A.P."/>
            <person name="Kelly S."/>
            <person name="Opperdoes F."/>
            <person name="O'Reilly A."/>
            <person name="Votypka J."/>
            <person name="Yurchenko V."/>
            <person name="Lukes J."/>
        </authorList>
    </citation>
    <scope>NUCLEOTIDE SEQUENCE [LARGE SCALE GENOMIC DNA]</scope>
    <source>
        <strain evidence="5">H10</strain>
    </source>
</reference>
<keyword evidence="3" id="KW-0862">Zinc</keyword>
<evidence type="ECO:0000256" key="2">
    <source>
        <dbReference type="ARBA" id="ARBA00022737"/>
    </source>
</evidence>
<keyword evidence="2" id="KW-0677">Repeat</keyword>
<evidence type="ECO:0000256" key="3">
    <source>
        <dbReference type="ARBA" id="ARBA00022833"/>
    </source>
</evidence>
<feature type="domain" description="CHORD" evidence="4">
    <location>
        <begin position="234"/>
        <end position="294"/>
    </location>
</feature>
<dbReference type="PANTHER" id="PTHR12621">
    <property type="entry name" value="CYSTEINE AND HISTIDINE-RICH DOMAIN CHORD -CONTAINING PROTEIN"/>
    <property type="match status" value="1"/>
</dbReference>
<dbReference type="PANTHER" id="PTHR12621:SF7">
    <property type="entry name" value="CYSTEINE AND HISTIDINE-RICH DOMAIN-CONTAINING PROTEIN 1"/>
    <property type="match status" value="1"/>
</dbReference>
<evidence type="ECO:0000259" key="4">
    <source>
        <dbReference type="PROSITE" id="PS51401"/>
    </source>
</evidence>
<organism evidence="5 6">
    <name type="scientific">Leptomonas pyrrhocoris</name>
    <name type="common">Firebug parasite</name>
    <dbReference type="NCBI Taxonomy" id="157538"/>
    <lineage>
        <taxon>Eukaryota</taxon>
        <taxon>Discoba</taxon>
        <taxon>Euglenozoa</taxon>
        <taxon>Kinetoplastea</taxon>
        <taxon>Metakinetoplastina</taxon>
        <taxon>Trypanosomatida</taxon>
        <taxon>Trypanosomatidae</taxon>
        <taxon>Leishmaniinae</taxon>
        <taxon>Leptomonas</taxon>
    </lineage>
</organism>
<keyword evidence="6" id="KW-1185">Reference proteome</keyword>
<feature type="domain" description="CHORD" evidence="4">
    <location>
        <begin position="108"/>
        <end position="168"/>
    </location>
</feature>
<accession>A0A0M9FSJ7</accession>
<dbReference type="GO" id="GO:0008270">
    <property type="term" value="F:zinc ion binding"/>
    <property type="evidence" value="ECO:0007669"/>
    <property type="project" value="TreeGrafter"/>
</dbReference>
<protein>
    <recommendedName>
        <fullName evidence="4">CHORD domain-containing protein</fullName>
    </recommendedName>
</protein>
<sequence length="296" mass="33816">MKVYFIYNGRDADGGVVNEVPEAFKLKIEVPASWMEGPCERLQLFFLKTLKAKRDIDLAAQDVCMKCGGLFLKPQDVVSKCMSDYNDVYVLHNVPEKVKQNHDGELRCTNFGCNQYYKEDDNTDTSCHCHTKGPVFHDLEKHWGCCENKKACDWESFQKIPTCSITRHSTANKPFSFPKEEITNVPLSAEQLNQTASAPSGMHDGKRTTGPREFEGASFMHNEPQQVVDGKARCRNFGCTKEFVVAENTEISCHYHKDGPVFWDTYKYWKCCPDKRCLEFDDFVKIPGCCVGYHKL</sequence>
<dbReference type="Proteomes" id="UP000037923">
    <property type="component" value="Unassembled WGS sequence"/>
</dbReference>
<evidence type="ECO:0000256" key="1">
    <source>
        <dbReference type="ARBA" id="ARBA00022723"/>
    </source>
</evidence>
<dbReference type="AlphaFoldDB" id="A0A0M9FSJ7"/>